<feature type="transmembrane region" description="Helical" evidence="11">
    <location>
        <begin position="12"/>
        <end position="30"/>
    </location>
</feature>
<gene>
    <name evidence="12" type="primary">gspJ</name>
    <name evidence="12" type="ORF">ACFP58_11725</name>
</gene>
<dbReference type="PANTHER" id="PTHR39583:SF2">
    <property type="entry name" value="TYPE II SECRETION SYSTEM PROTEIN J"/>
    <property type="match status" value="1"/>
</dbReference>
<keyword evidence="13" id="KW-1185">Reference proteome</keyword>
<evidence type="ECO:0000313" key="13">
    <source>
        <dbReference type="Proteomes" id="UP001596264"/>
    </source>
</evidence>
<dbReference type="PANTHER" id="PTHR39583">
    <property type="entry name" value="TYPE II SECRETION SYSTEM PROTEIN J-RELATED"/>
    <property type="match status" value="1"/>
</dbReference>
<dbReference type="EMBL" id="JBHSTZ010000036">
    <property type="protein sequence ID" value="MFC6382116.1"/>
    <property type="molecule type" value="Genomic_DNA"/>
</dbReference>
<keyword evidence="9 11" id="KW-0472">Membrane</keyword>
<dbReference type="SUPFAM" id="SSF54523">
    <property type="entry name" value="Pili subunits"/>
    <property type="match status" value="1"/>
</dbReference>
<evidence type="ECO:0000256" key="8">
    <source>
        <dbReference type="ARBA" id="ARBA00022989"/>
    </source>
</evidence>
<dbReference type="Pfam" id="PF11612">
    <property type="entry name" value="T2SSJ"/>
    <property type="match status" value="1"/>
</dbReference>
<evidence type="ECO:0000256" key="7">
    <source>
        <dbReference type="ARBA" id="ARBA00022692"/>
    </source>
</evidence>
<accession>A0ABW1W7S1</accession>
<evidence type="ECO:0000256" key="1">
    <source>
        <dbReference type="ARBA" id="ARBA00004377"/>
    </source>
</evidence>
<keyword evidence="7 11" id="KW-0812">Transmembrane</keyword>
<evidence type="ECO:0000313" key="12">
    <source>
        <dbReference type="EMBL" id="MFC6382116.1"/>
    </source>
</evidence>
<dbReference type="InterPro" id="IPR012902">
    <property type="entry name" value="N_methyl_site"/>
</dbReference>
<keyword evidence="8 11" id="KW-1133">Transmembrane helix</keyword>
<feature type="region of interest" description="Disordered" evidence="10">
    <location>
        <begin position="239"/>
        <end position="294"/>
    </location>
</feature>
<evidence type="ECO:0000256" key="11">
    <source>
        <dbReference type="SAM" id="Phobius"/>
    </source>
</evidence>
<dbReference type="RefSeq" id="WP_201563128.1">
    <property type="nucleotide sequence ID" value="NZ_CAJGZK010000012.1"/>
</dbReference>
<evidence type="ECO:0000256" key="4">
    <source>
        <dbReference type="ARBA" id="ARBA00022475"/>
    </source>
</evidence>
<keyword evidence="6" id="KW-0997">Cell inner membrane</keyword>
<keyword evidence="4" id="KW-1003">Cell membrane</keyword>
<dbReference type="NCBIfam" id="TIGR02532">
    <property type="entry name" value="IV_pilin_GFxxxE"/>
    <property type="match status" value="1"/>
</dbReference>
<keyword evidence="5" id="KW-0488">Methylation</keyword>
<dbReference type="Proteomes" id="UP001596264">
    <property type="component" value="Unassembled WGS sequence"/>
</dbReference>
<protein>
    <recommendedName>
        <fullName evidence="3">Type II secretion system protein J</fullName>
    </recommendedName>
</protein>
<evidence type="ECO:0000256" key="5">
    <source>
        <dbReference type="ARBA" id="ARBA00022481"/>
    </source>
</evidence>
<comment type="similarity">
    <text evidence="2">Belongs to the GSP J family.</text>
</comment>
<feature type="compositionally biased region" description="Low complexity" evidence="10">
    <location>
        <begin position="184"/>
        <end position="197"/>
    </location>
</feature>
<evidence type="ECO:0000256" key="10">
    <source>
        <dbReference type="SAM" id="MobiDB-lite"/>
    </source>
</evidence>
<proteinExistence type="inferred from homology"/>
<name>A0ABW1W7S1_9GAMM</name>
<dbReference type="Gene3D" id="3.10.610.10">
    <property type="entry name" value="GSPII I/J protein-like"/>
    <property type="match status" value="1"/>
</dbReference>
<dbReference type="Pfam" id="PF07963">
    <property type="entry name" value="N_methyl"/>
    <property type="match status" value="1"/>
</dbReference>
<evidence type="ECO:0000256" key="2">
    <source>
        <dbReference type="ARBA" id="ARBA00011084"/>
    </source>
</evidence>
<dbReference type="NCBIfam" id="TIGR01711">
    <property type="entry name" value="gspJ"/>
    <property type="match status" value="1"/>
</dbReference>
<feature type="compositionally biased region" description="Low complexity" evidence="10">
    <location>
        <begin position="263"/>
        <end position="288"/>
    </location>
</feature>
<dbReference type="InterPro" id="IPR045584">
    <property type="entry name" value="Pilin-like"/>
</dbReference>
<comment type="subcellular location">
    <subcellularLocation>
        <location evidence="1">Cell inner membrane</location>
        <topology evidence="1">Single-pass membrane protein</topology>
    </subcellularLocation>
</comment>
<evidence type="ECO:0000256" key="6">
    <source>
        <dbReference type="ARBA" id="ARBA00022519"/>
    </source>
</evidence>
<comment type="caution">
    <text evidence="12">The sequence shown here is derived from an EMBL/GenBank/DDBJ whole genome shotgun (WGS) entry which is preliminary data.</text>
</comment>
<evidence type="ECO:0000256" key="3">
    <source>
        <dbReference type="ARBA" id="ARBA00021539"/>
    </source>
</evidence>
<dbReference type="PROSITE" id="PS00409">
    <property type="entry name" value="PROKAR_NTER_METHYL"/>
    <property type="match status" value="1"/>
</dbReference>
<sequence>MREQRGFTLLELMVAMAIFAMLAVAGWQVFDSVNRARERAQFHADNLAVLQYAYLQLQQDMGQIVPYQAVSTQNANALTNASNIDNANNSNQENTPQPVPEPFMSLDGEHVSFVRFADPDPRYQSSPSMQRVEYIFVDERLIRRQYTSVGGSDSISLDSVLLEGVTAGRWQAYLPEMSTKFPSEDSNSNNASLNSQSGQGTVSANAQPEIVLLPKGVAVTFTYQDMPITWQWALTPQPIPNNSANKNNTPDNSNGNGNGNGNGNSDTNNDNSNGTSNNDAANGNVDNDTLGNGI</sequence>
<dbReference type="InterPro" id="IPR010055">
    <property type="entry name" value="T2SS_protein-GspJ"/>
</dbReference>
<evidence type="ECO:0000256" key="9">
    <source>
        <dbReference type="ARBA" id="ARBA00023136"/>
    </source>
</evidence>
<organism evidence="12 13">
    <name type="scientific">Psychrobacter glacincola</name>
    <dbReference type="NCBI Taxonomy" id="56810"/>
    <lineage>
        <taxon>Bacteria</taxon>
        <taxon>Pseudomonadati</taxon>
        <taxon>Pseudomonadota</taxon>
        <taxon>Gammaproteobacteria</taxon>
        <taxon>Moraxellales</taxon>
        <taxon>Moraxellaceae</taxon>
        <taxon>Psychrobacter</taxon>
    </lineage>
</organism>
<dbReference type="InterPro" id="IPR051621">
    <property type="entry name" value="T2SS_protein_J"/>
</dbReference>
<feature type="region of interest" description="Disordered" evidence="10">
    <location>
        <begin position="180"/>
        <end position="201"/>
    </location>
</feature>
<reference evidence="13" key="1">
    <citation type="journal article" date="2019" name="Int. J. Syst. Evol. Microbiol.">
        <title>The Global Catalogue of Microorganisms (GCM) 10K type strain sequencing project: providing services to taxonomists for standard genome sequencing and annotation.</title>
        <authorList>
            <consortium name="The Broad Institute Genomics Platform"/>
            <consortium name="The Broad Institute Genome Sequencing Center for Infectious Disease"/>
            <person name="Wu L."/>
            <person name="Ma J."/>
        </authorList>
    </citation>
    <scope>NUCLEOTIDE SEQUENCE [LARGE SCALE GENOMIC DNA]</scope>
    <source>
        <strain evidence="13">CCM 2050</strain>
    </source>
</reference>